<reference evidence="2" key="1">
    <citation type="submission" date="2015-06" db="EMBL/GenBank/DDBJ databases">
        <title>Expansion of signal transduction pathways in fungi by whole-genome duplication.</title>
        <authorList>
            <consortium name="DOE Joint Genome Institute"/>
            <person name="Corrochano L.M."/>
            <person name="Kuo A."/>
            <person name="Marcet-Houben M."/>
            <person name="Polaino S."/>
            <person name="Salamov A."/>
            <person name="Villalobos J.M."/>
            <person name="Alvarez M.I."/>
            <person name="Avalos J."/>
            <person name="Benito E.P."/>
            <person name="Benoit I."/>
            <person name="Burger G."/>
            <person name="Camino L.P."/>
            <person name="Canovas D."/>
            <person name="Cerda-Olmedo E."/>
            <person name="Cheng J.-F."/>
            <person name="Dominguez A."/>
            <person name="Elias M."/>
            <person name="Eslava A.P."/>
            <person name="Glaser F."/>
            <person name="Grimwood J."/>
            <person name="Gutierrez G."/>
            <person name="Heitman J."/>
            <person name="Henrissat B."/>
            <person name="Iturriaga E.A."/>
            <person name="Lang B.F."/>
            <person name="Lavin J.L."/>
            <person name="Lee S."/>
            <person name="Li W."/>
            <person name="Lindquist E."/>
            <person name="Lopez-Garcia S."/>
            <person name="Luque E.M."/>
            <person name="Marcos A.T."/>
            <person name="Martin J."/>
            <person name="McCluskey K."/>
            <person name="Medina H.R."/>
            <person name="Miralles-Duran A."/>
            <person name="Miyazaki A."/>
            <person name="Munoz-Torres E."/>
            <person name="Oguiza J.A."/>
            <person name="Ohm R."/>
            <person name="Olmedo M."/>
            <person name="Orejas M."/>
            <person name="Ortiz-Castellanos L."/>
            <person name="Pisabarro A.G."/>
            <person name="Rodriguez-Romero J."/>
            <person name="Ruiz-Herrera J."/>
            <person name="Ruiz-Vazquez R."/>
            <person name="Sanz C."/>
            <person name="Schackwitz W."/>
            <person name="Schmutz J."/>
            <person name="Shahriari M."/>
            <person name="Shelest E."/>
            <person name="Silva-Franco F."/>
            <person name="Soanes D."/>
            <person name="Syed K."/>
            <person name="Tagua V.G."/>
            <person name="Talbot N.J."/>
            <person name="Thon M."/>
            <person name="De vries R.P."/>
            <person name="Wiebenga A."/>
            <person name="Yadav J.S."/>
            <person name="Braun E.L."/>
            <person name="Baker S."/>
            <person name="Garre V."/>
            <person name="Horwitz B."/>
            <person name="Torres-Martinez S."/>
            <person name="Idnurm A."/>
            <person name="Herrera-Estrella A."/>
            <person name="Gabaldon T."/>
            <person name="Grigoriev I.V."/>
        </authorList>
    </citation>
    <scope>NUCLEOTIDE SEQUENCE [LARGE SCALE GENOMIC DNA]</scope>
    <source>
        <strain evidence="2">NRRL 1555(-)</strain>
    </source>
</reference>
<protein>
    <submittedName>
        <fullName evidence="1">Uncharacterized protein</fullName>
    </submittedName>
</protein>
<name>A0A167P2Z1_PHYB8</name>
<dbReference type="VEuPathDB" id="FungiDB:PHYBLDRAFT_165639"/>
<dbReference type="EMBL" id="KV440975">
    <property type="protein sequence ID" value="OAD77149.1"/>
    <property type="molecule type" value="Genomic_DNA"/>
</dbReference>
<accession>A0A167P2Z1</accession>
<proteinExistence type="predicted"/>
<dbReference type="RefSeq" id="XP_018295189.1">
    <property type="nucleotide sequence ID" value="XM_018435271.1"/>
</dbReference>
<dbReference type="AlphaFoldDB" id="A0A167P2Z1"/>
<dbReference type="Proteomes" id="UP000077315">
    <property type="component" value="Unassembled WGS sequence"/>
</dbReference>
<evidence type="ECO:0000313" key="2">
    <source>
        <dbReference type="Proteomes" id="UP000077315"/>
    </source>
</evidence>
<gene>
    <name evidence="1" type="ORF">PHYBLDRAFT_165639</name>
</gene>
<sequence length="123" mass="14134">MIIKQLQNLVKTLSPVRQFIQAISGTIGKYLEVPEDSSKIQLDYEAIFKKTDTVVLKGDITYSHSKNTKPNRTYAVESYLNSANKIFVQNRMDPGKLQNVLLQFKSCNNSSDPKKWYKLVYVK</sequence>
<dbReference type="GeneID" id="28996177"/>
<keyword evidence="2" id="KW-1185">Reference proteome</keyword>
<dbReference type="InParanoid" id="A0A167P2Z1"/>
<evidence type="ECO:0000313" key="1">
    <source>
        <dbReference type="EMBL" id="OAD77149.1"/>
    </source>
</evidence>
<organism evidence="1 2">
    <name type="scientific">Phycomyces blakesleeanus (strain ATCC 8743b / DSM 1359 / FGSC 10004 / NBRC 33097 / NRRL 1555)</name>
    <dbReference type="NCBI Taxonomy" id="763407"/>
    <lineage>
        <taxon>Eukaryota</taxon>
        <taxon>Fungi</taxon>
        <taxon>Fungi incertae sedis</taxon>
        <taxon>Mucoromycota</taxon>
        <taxon>Mucoromycotina</taxon>
        <taxon>Mucoromycetes</taxon>
        <taxon>Mucorales</taxon>
        <taxon>Phycomycetaceae</taxon>
        <taxon>Phycomyces</taxon>
    </lineage>
</organism>